<organism evidence="2">
    <name type="scientific">viral metagenome</name>
    <dbReference type="NCBI Taxonomy" id="1070528"/>
    <lineage>
        <taxon>unclassified sequences</taxon>
        <taxon>metagenomes</taxon>
        <taxon>organismal metagenomes</taxon>
    </lineage>
</organism>
<evidence type="ECO:0000313" key="2">
    <source>
        <dbReference type="EMBL" id="QJA84036.1"/>
    </source>
</evidence>
<protein>
    <submittedName>
        <fullName evidence="2">Uncharacterized protein</fullName>
    </submittedName>
</protein>
<dbReference type="AlphaFoldDB" id="A0A6M3KPR2"/>
<gene>
    <name evidence="2" type="ORF">MM415A00233_0038</name>
    <name evidence="1" type="ORF">MM415B00478_0033</name>
</gene>
<sequence length="53" mass="6086">MDRESILLIRQYLLGIVAVVEKALGEPLTTSEMRKWFKKFGPPPDQAREQLEG</sequence>
<evidence type="ECO:0000313" key="1">
    <source>
        <dbReference type="EMBL" id="QJA64636.1"/>
    </source>
</evidence>
<dbReference type="EMBL" id="MT141523">
    <property type="protein sequence ID" value="QJA64636.1"/>
    <property type="molecule type" value="Genomic_DNA"/>
</dbReference>
<accession>A0A6M3KPR2</accession>
<proteinExistence type="predicted"/>
<dbReference type="EMBL" id="MT142522">
    <property type="protein sequence ID" value="QJA84036.1"/>
    <property type="molecule type" value="Genomic_DNA"/>
</dbReference>
<name>A0A6M3KPR2_9ZZZZ</name>
<reference evidence="2" key="1">
    <citation type="submission" date="2020-03" db="EMBL/GenBank/DDBJ databases">
        <title>The deep terrestrial virosphere.</title>
        <authorList>
            <person name="Holmfeldt K."/>
            <person name="Nilsson E."/>
            <person name="Simone D."/>
            <person name="Lopez-Fernandez M."/>
            <person name="Wu X."/>
            <person name="de Brujin I."/>
            <person name="Lundin D."/>
            <person name="Andersson A."/>
            <person name="Bertilsson S."/>
            <person name="Dopson M."/>
        </authorList>
    </citation>
    <scope>NUCLEOTIDE SEQUENCE</scope>
    <source>
        <strain evidence="2">MM415A00233</strain>
        <strain evidence="1">MM415B00478</strain>
    </source>
</reference>